<dbReference type="AlphaFoldDB" id="A0A0M0K6B1"/>
<gene>
    <name evidence="2" type="ORF">Ctob_015048</name>
</gene>
<comment type="caution">
    <text evidence="2">The sequence shown here is derived from an EMBL/GenBank/DDBJ whole genome shotgun (WGS) entry which is preliminary data.</text>
</comment>
<name>A0A0M0K6B1_9EUKA</name>
<dbReference type="Proteomes" id="UP000037460">
    <property type="component" value="Unassembled WGS sequence"/>
</dbReference>
<sequence>MPRVRFVHVQYDDIIIKLTGSPAYELELKTRHGDVVIDAHHPDCVAMGPFRCHIQLPHADQRLLGVRVRALPTDGGSSGGGEWSPWHPVNGGKFGGADVREQAGYSAPRYLLDGQAHFWSGAAPWRDDIFGGDEPGFPSADTGTPGPGTYETPAYLTLGGGRGDGRGVDYQPSSGFASNTRRGGNSLEAAREPMRRPGAGYRSFSYDFPTRSDPRSARRSGSSHGRSGSSHQRADLGPSSRPLSAAKLKP</sequence>
<evidence type="ECO:0000313" key="2">
    <source>
        <dbReference type="EMBL" id="KOO34406.1"/>
    </source>
</evidence>
<proteinExistence type="predicted"/>
<evidence type="ECO:0000313" key="3">
    <source>
        <dbReference type="Proteomes" id="UP000037460"/>
    </source>
</evidence>
<organism evidence="2 3">
    <name type="scientific">Chrysochromulina tobinii</name>
    <dbReference type="NCBI Taxonomy" id="1460289"/>
    <lineage>
        <taxon>Eukaryota</taxon>
        <taxon>Haptista</taxon>
        <taxon>Haptophyta</taxon>
        <taxon>Prymnesiophyceae</taxon>
        <taxon>Prymnesiales</taxon>
        <taxon>Chrysochromulinaceae</taxon>
        <taxon>Chrysochromulina</taxon>
    </lineage>
</organism>
<accession>A0A0M0K6B1</accession>
<feature type="compositionally biased region" description="Polar residues" evidence="1">
    <location>
        <begin position="171"/>
        <end position="183"/>
    </location>
</feature>
<evidence type="ECO:0000256" key="1">
    <source>
        <dbReference type="SAM" id="MobiDB-lite"/>
    </source>
</evidence>
<feature type="region of interest" description="Disordered" evidence="1">
    <location>
        <begin position="159"/>
        <end position="250"/>
    </location>
</feature>
<feature type="compositionally biased region" description="Low complexity" evidence="1">
    <location>
        <begin position="219"/>
        <end position="231"/>
    </location>
</feature>
<protein>
    <submittedName>
        <fullName evidence="2">Uncharacterized protein</fullName>
    </submittedName>
</protein>
<reference evidence="3" key="1">
    <citation type="journal article" date="2015" name="PLoS Genet.">
        <title>Genome Sequence and Transcriptome Analyses of Chrysochromulina tobin: Metabolic Tools for Enhanced Algal Fitness in the Prominent Order Prymnesiales (Haptophyceae).</title>
        <authorList>
            <person name="Hovde B.T."/>
            <person name="Deodato C.R."/>
            <person name="Hunsperger H.M."/>
            <person name="Ryken S.A."/>
            <person name="Yost W."/>
            <person name="Jha R.K."/>
            <person name="Patterson J."/>
            <person name="Monnat R.J. Jr."/>
            <person name="Barlow S.B."/>
            <person name="Starkenburg S.R."/>
            <person name="Cattolico R.A."/>
        </authorList>
    </citation>
    <scope>NUCLEOTIDE SEQUENCE</scope>
    <source>
        <strain evidence="3">CCMP291</strain>
    </source>
</reference>
<dbReference type="EMBL" id="JWZX01001233">
    <property type="protein sequence ID" value="KOO34406.1"/>
    <property type="molecule type" value="Genomic_DNA"/>
</dbReference>
<keyword evidence="3" id="KW-1185">Reference proteome</keyword>